<evidence type="ECO:0000256" key="10">
    <source>
        <dbReference type="SAM" id="Phobius"/>
    </source>
</evidence>
<dbReference type="PANTHER" id="PTHR12428">
    <property type="entry name" value="OXA1"/>
    <property type="match status" value="1"/>
</dbReference>
<feature type="domain" description="Membrane insertase YidC/Oxa/ALB C-terminal" evidence="11">
    <location>
        <begin position="28"/>
        <end position="231"/>
    </location>
</feature>
<feature type="transmembrane region" description="Helical" evidence="10">
    <location>
        <begin position="92"/>
        <end position="114"/>
    </location>
</feature>
<dbReference type="NCBIfam" id="TIGR03592">
    <property type="entry name" value="yidC_oxa1_cterm"/>
    <property type="match status" value="1"/>
</dbReference>
<protein>
    <recommendedName>
        <fullName evidence="11">Membrane insertase YidC/Oxa/ALB C-terminal domain-containing protein</fullName>
    </recommendedName>
</protein>
<dbReference type="EMBL" id="PFVJ01000081">
    <property type="protein sequence ID" value="PJA89532.1"/>
    <property type="molecule type" value="Genomic_DNA"/>
</dbReference>
<dbReference type="GO" id="GO:0005886">
    <property type="term" value="C:plasma membrane"/>
    <property type="evidence" value="ECO:0007669"/>
    <property type="project" value="UniProtKB-SubCell"/>
</dbReference>
<keyword evidence="8" id="KW-0143">Chaperone</keyword>
<reference evidence="13" key="1">
    <citation type="submission" date="2017-09" db="EMBL/GenBank/DDBJ databases">
        <title>Depth-based differentiation of microbial function through sediment-hosted aquifers and enrichment of novel symbionts in the deep terrestrial subsurface.</title>
        <authorList>
            <person name="Probst A.J."/>
            <person name="Ladd B."/>
            <person name="Jarett J.K."/>
            <person name="Geller-Mcgrath D.E."/>
            <person name="Sieber C.M.K."/>
            <person name="Emerson J.B."/>
            <person name="Anantharaman K."/>
            <person name="Thomas B.C."/>
            <person name="Malmstrom R."/>
            <person name="Stieglmeier M."/>
            <person name="Klingl A."/>
            <person name="Woyke T."/>
            <person name="Ryan C.M."/>
            <person name="Banfield J.F."/>
        </authorList>
    </citation>
    <scope>NUCLEOTIDE SEQUENCE [LARGE SCALE GENOMIC DNA]</scope>
</reference>
<evidence type="ECO:0000256" key="4">
    <source>
        <dbReference type="ARBA" id="ARBA00022692"/>
    </source>
</evidence>
<keyword evidence="3" id="KW-1003">Cell membrane</keyword>
<dbReference type="CDD" id="cd20070">
    <property type="entry name" value="5TM_YidC_Alb3"/>
    <property type="match status" value="1"/>
</dbReference>
<evidence type="ECO:0000256" key="5">
    <source>
        <dbReference type="ARBA" id="ARBA00022927"/>
    </source>
</evidence>
<dbReference type="PANTHER" id="PTHR12428:SF65">
    <property type="entry name" value="CYTOCHROME C OXIDASE ASSEMBLY PROTEIN COX18, MITOCHONDRIAL"/>
    <property type="match status" value="1"/>
</dbReference>
<name>A0A2M7Z632_9BACT</name>
<sequence length="243" mass="27041">MQALFQTLLYQPIFNALVALYNIIPDVGVGILIITVVIKLALYPLTNSSLKSQKKLTDIQPKLQELKVKYKDDKQALATATMNLYKESKVNPLASCLPMLLQLPVFLALFWVLKDSLGTTDFSLLYSFVVTPEVLHPISLGFVNLSQPNILLAILAGAAQFWQAKMTQTKKAPKVAGEASKDENMLSSMNKQMLYFMPVLTVIIGFQLAGGVALYWFLSTLLTALQQLYILKKDKKPEVEVIS</sequence>
<dbReference type="GO" id="GO:0051205">
    <property type="term" value="P:protein insertion into membrane"/>
    <property type="evidence" value="ECO:0007669"/>
    <property type="project" value="TreeGrafter"/>
</dbReference>
<keyword evidence="6 10" id="KW-1133">Transmembrane helix</keyword>
<evidence type="ECO:0000256" key="6">
    <source>
        <dbReference type="ARBA" id="ARBA00022989"/>
    </source>
</evidence>
<dbReference type="InterPro" id="IPR028055">
    <property type="entry name" value="YidC/Oxa/ALB_C"/>
</dbReference>
<feature type="transmembrane region" description="Helical" evidence="10">
    <location>
        <begin position="20"/>
        <end position="45"/>
    </location>
</feature>
<dbReference type="AlphaFoldDB" id="A0A2M7Z632"/>
<organism evidence="12 13">
    <name type="scientific">Candidatus Magasanikbacteria bacterium CG_4_9_14_3_um_filter_32_9</name>
    <dbReference type="NCBI Taxonomy" id="1974644"/>
    <lineage>
        <taxon>Bacteria</taxon>
        <taxon>Candidatus Magasanikiibacteriota</taxon>
    </lineage>
</organism>
<comment type="caution">
    <text evidence="12">The sequence shown here is derived from an EMBL/GenBank/DDBJ whole genome shotgun (WGS) entry which is preliminary data.</text>
</comment>
<feature type="transmembrane region" description="Helical" evidence="10">
    <location>
        <begin position="134"/>
        <end position="162"/>
    </location>
</feature>
<evidence type="ECO:0000256" key="2">
    <source>
        <dbReference type="ARBA" id="ARBA00022448"/>
    </source>
</evidence>
<comment type="subcellular location">
    <subcellularLocation>
        <location evidence="1">Cell membrane</location>
        <topology evidence="1">Multi-pass membrane protein</topology>
    </subcellularLocation>
    <subcellularLocation>
        <location evidence="9">Membrane</location>
        <topology evidence="9">Multi-pass membrane protein</topology>
    </subcellularLocation>
</comment>
<comment type="similarity">
    <text evidence="9">Belongs to the OXA1/ALB3/YidC family.</text>
</comment>
<evidence type="ECO:0000313" key="12">
    <source>
        <dbReference type="EMBL" id="PJA89532.1"/>
    </source>
</evidence>
<dbReference type="GO" id="GO:0015031">
    <property type="term" value="P:protein transport"/>
    <property type="evidence" value="ECO:0007669"/>
    <property type="project" value="UniProtKB-KW"/>
</dbReference>
<evidence type="ECO:0000313" key="13">
    <source>
        <dbReference type="Proteomes" id="UP000230843"/>
    </source>
</evidence>
<keyword evidence="2" id="KW-0813">Transport</keyword>
<evidence type="ECO:0000256" key="7">
    <source>
        <dbReference type="ARBA" id="ARBA00023136"/>
    </source>
</evidence>
<evidence type="ECO:0000256" key="3">
    <source>
        <dbReference type="ARBA" id="ARBA00022475"/>
    </source>
</evidence>
<keyword evidence="5" id="KW-0653">Protein transport</keyword>
<keyword evidence="7 10" id="KW-0472">Membrane</keyword>
<dbReference type="GO" id="GO:0032977">
    <property type="term" value="F:membrane insertase activity"/>
    <property type="evidence" value="ECO:0007669"/>
    <property type="project" value="InterPro"/>
</dbReference>
<feature type="transmembrane region" description="Helical" evidence="10">
    <location>
        <begin position="194"/>
        <end position="218"/>
    </location>
</feature>
<dbReference type="InterPro" id="IPR001708">
    <property type="entry name" value="YidC/ALB3/OXA1/COX18"/>
</dbReference>
<evidence type="ECO:0000256" key="8">
    <source>
        <dbReference type="ARBA" id="ARBA00023186"/>
    </source>
</evidence>
<dbReference type="Pfam" id="PF02096">
    <property type="entry name" value="60KD_IMP"/>
    <property type="match status" value="1"/>
</dbReference>
<accession>A0A2M7Z632</accession>
<dbReference type="Proteomes" id="UP000230843">
    <property type="component" value="Unassembled WGS sequence"/>
</dbReference>
<evidence type="ECO:0000259" key="11">
    <source>
        <dbReference type="Pfam" id="PF02096"/>
    </source>
</evidence>
<evidence type="ECO:0000256" key="1">
    <source>
        <dbReference type="ARBA" id="ARBA00004651"/>
    </source>
</evidence>
<gene>
    <name evidence="12" type="ORF">CO137_03785</name>
</gene>
<dbReference type="InterPro" id="IPR047196">
    <property type="entry name" value="YidC_ALB_C"/>
</dbReference>
<proteinExistence type="inferred from homology"/>
<keyword evidence="4 9" id="KW-0812">Transmembrane</keyword>
<evidence type="ECO:0000256" key="9">
    <source>
        <dbReference type="RuleBase" id="RU003945"/>
    </source>
</evidence>